<dbReference type="Pfam" id="PF17834">
    <property type="entry name" value="GHD"/>
    <property type="match status" value="1"/>
</dbReference>
<reference evidence="12" key="1">
    <citation type="submission" date="2015-06" db="UniProtKB">
        <authorList>
            <consortium name="EnsemblPlants"/>
        </authorList>
    </citation>
    <scope>IDENTIFICATION</scope>
</reference>
<dbReference type="FunFam" id="2.60.120.260:FF:000097">
    <property type="entry name" value="Beta-galactosidase"/>
    <property type="match status" value="1"/>
</dbReference>
<keyword evidence="7" id="KW-0732">Signal</keyword>
<evidence type="ECO:0000256" key="2">
    <source>
        <dbReference type="ARBA" id="ARBA00004271"/>
    </source>
</evidence>
<dbReference type="InterPro" id="IPR031330">
    <property type="entry name" value="Gly_Hdrlase_35_cat"/>
</dbReference>
<dbReference type="InterPro" id="IPR041392">
    <property type="entry name" value="GHD"/>
</dbReference>
<dbReference type="SUPFAM" id="SSF49785">
    <property type="entry name" value="Galactose-binding domain-like"/>
    <property type="match status" value="2"/>
</dbReference>
<dbReference type="PRINTS" id="PR00742">
    <property type="entry name" value="GLHYDRLASE35"/>
</dbReference>
<comment type="similarity">
    <text evidence="3 11">Belongs to the glycosyl hydrolase 35 family.</text>
</comment>
<dbReference type="GO" id="GO:0048046">
    <property type="term" value="C:apoplast"/>
    <property type="evidence" value="ECO:0007669"/>
    <property type="project" value="UniProtKB-SubCell"/>
</dbReference>
<dbReference type="Gene3D" id="2.60.120.260">
    <property type="entry name" value="Galactose-binding domain-like"/>
    <property type="match status" value="2"/>
</dbReference>
<dbReference type="PANTHER" id="PTHR23421">
    <property type="entry name" value="BETA-GALACTOSIDASE RELATED"/>
    <property type="match status" value="1"/>
</dbReference>
<dbReference type="GO" id="GO:0030246">
    <property type="term" value="F:carbohydrate binding"/>
    <property type="evidence" value="ECO:0007669"/>
    <property type="project" value="InterPro"/>
</dbReference>
<comment type="subcellular location">
    <subcellularLocation>
        <location evidence="2">Secreted</location>
        <location evidence="2">Extracellular space</location>
        <location evidence="2">Apoplast</location>
    </subcellularLocation>
</comment>
<dbReference type="Gene3D" id="2.60.120.740">
    <property type="match status" value="1"/>
</dbReference>
<evidence type="ECO:0000256" key="8">
    <source>
        <dbReference type="ARBA" id="ARBA00022801"/>
    </source>
</evidence>
<dbReference type="GO" id="GO:0004565">
    <property type="term" value="F:beta-galactosidase activity"/>
    <property type="evidence" value="ECO:0007669"/>
    <property type="project" value="UniProtKB-EC"/>
</dbReference>
<protein>
    <recommendedName>
        <fullName evidence="4">beta-galactosidase</fullName>
        <ecNumber evidence="4">3.2.1.23</ecNumber>
    </recommendedName>
</protein>
<evidence type="ECO:0000256" key="4">
    <source>
        <dbReference type="ARBA" id="ARBA00012756"/>
    </source>
</evidence>
<dbReference type="Pfam" id="PF01301">
    <property type="entry name" value="Glyco_hydro_35"/>
    <property type="match status" value="1"/>
</dbReference>
<evidence type="ECO:0000256" key="5">
    <source>
        <dbReference type="ARBA" id="ARBA00022523"/>
    </source>
</evidence>
<evidence type="ECO:0000256" key="7">
    <source>
        <dbReference type="ARBA" id="ARBA00022729"/>
    </source>
</evidence>
<evidence type="ECO:0000256" key="9">
    <source>
        <dbReference type="ARBA" id="ARBA00023180"/>
    </source>
</evidence>
<dbReference type="GO" id="GO:0005975">
    <property type="term" value="P:carbohydrate metabolic process"/>
    <property type="evidence" value="ECO:0007669"/>
    <property type="project" value="InterPro"/>
</dbReference>
<keyword evidence="10" id="KW-0326">Glycosidase</keyword>
<keyword evidence="8" id="KW-0378">Hydrolase</keyword>
<evidence type="ECO:0000313" key="12">
    <source>
        <dbReference type="EnsemblPlants" id="EMT22872"/>
    </source>
</evidence>
<evidence type="ECO:0000256" key="3">
    <source>
        <dbReference type="ARBA" id="ARBA00009809"/>
    </source>
</evidence>
<dbReference type="CDD" id="cd22842">
    <property type="entry name" value="Gal_Rha_Lectin_BGal"/>
    <property type="match status" value="1"/>
</dbReference>
<dbReference type="ExpressionAtlas" id="M8C782">
    <property type="expression patterns" value="baseline"/>
</dbReference>
<accession>M8C782</accession>
<dbReference type="InterPro" id="IPR043159">
    <property type="entry name" value="Lectin_gal-bd_sf"/>
</dbReference>
<evidence type="ECO:0000256" key="1">
    <source>
        <dbReference type="ARBA" id="ARBA00001412"/>
    </source>
</evidence>
<dbReference type="Pfam" id="PF02140">
    <property type="entry name" value="SUEL_Lectin"/>
    <property type="match status" value="1"/>
</dbReference>
<evidence type="ECO:0000256" key="6">
    <source>
        <dbReference type="ARBA" id="ARBA00022525"/>
    </source>
</evidence>
<evidence type="ECO:0000256" key="11">
    <source>
        <dbReference type="RuleBase" id="RU003679"/>
    </source>
</evidence>
<dbReference type="InterPro" id="IPR008979">
    <property type="entry name" value="Galactose-bd-like_sf"/>
</dbReference>
<dbReference type="Pfam" id="PF21467">
    <property type="entry name" value="BetaGal_gal-bd"/>
    <property type="match status" value="1"/>
</dbReference>
<dbReference type="AlphaFoldDB" id="M8C782"/>
<keyword evidence="5" id="KW-0052">Apoplast</keyword>
<dbReference type="SUPFAM" id="SSF51445">
    <property type="entry name" value="(Trans)glycosidases"/>
    <property type="match status" value="1"/>
</dbReference>
<organism evidence="12">
    <name type="scientific">Aegilops tauschii</name>
    <name type="common">Tausch's goatgrass</name>
    <name type="synonym">Aegilops squarrosa</name>
    <dbReference type="NCBI Taxonomy" id="37682"/>
    <lineage>
        <taxon>Eukaryota</taxon>
        <taxon>Viridiplantae</taxon>
        <taxon>Streptophyta</taxon>
        <taxon>Embryophyta</taxon>
        <taxon>Tracheophyta</taxon>
        <taxon>Spermatophyta</taxon>
        <taxon>Magnoliopsida</taxon>
        <taxon>Liliopsida</taxon>
        <taxon>Poales</taxon>
        <taxon>Poaceae</taxon>
        <taxon>BOP clade</taxon>
        <taxon>Pooideae</taxon>
        <taxon>Triticodae</taxon>
        <taxon>Triticeae</taxon>
        <taxon>Triticinae</taxon>
        <taxon>Aegilops</taxon>
    </lineage>
</organism>
<keyword evidence="6" id="KW-0964">Secreted</keyword>
<dbReference type="PROSITE" id="PS50228">
    <property type="entry name" value="SUEL_LECTIN"/>
    <property type="match status" value="1"/>
</dbReference>
<comment type="catalytic activity">
    <reaction evidence="1">
        <text>Hydrolysis of terminal non-reducing beta-D-galactose residues in beta-D-galactosides.</text>
        <dbReference type="EC" id="3.2.1.23"/>
    </reaction>
</comment>
<dbReference type="FunFam" id="2.60.120.740:FF:000002">
    <property type="entry name" value="Beta-galactosidase"/>
    <property type="match status" value="1"/>
</dbReference>
<dbReference type="EnsemblPlants" id="EMT22872">
    <property type="protein sequence ID" value="EMT22872"/>
    <property type="gene ID" value="F775_17497"/>
</dbReference>
<proteinExistence type="inferred from homology"/>
<sequence length="778" mass="86454">MAAVAGPRLLPWLLLLHPLLVVAAAAASGVTYDHRSLVISGRRRLLISASIHYPRSVPAMWPKLVAEAKDGGADCIETYVFWNGHETAPGKGLQYYFEDRFDLVQFARVVKDAGLYLMLRIGPFVAAEWNFGGVPAWLHYIPGTVFRTNNEPFKIENEYGYYQQAYGAGGKAYAMWAGSMALAQNTGVPWIMCQQYDVPDHVINTCNSFYCDQFKPNLPTQPKIWTENWPGWFQTFGESNPHRPPEDVAFSVARFFGKGGSVQNYYVYHGGTNFDRTAGGPFITTSYDYDAPIDEYGLKRFPKWAHLKELHKSIKLCEHSLLFGNSTLLSLGPQQEADVYTDHSGGCVAFLANIDSEKDKVVTFRNRQYDLPAWSVSILPDCKNVVFNTAKVRSQTLMVDMVPETLQASKPDQWSIFTERIGIWDKNDFVRNEFVDHINTTKDSTDYLWHTTSFDVDRNYPASGNHPILNIGSKGHAVHAFLNNMLIGSAYGNGSESSFSVQMPINLKAGKNEIALLSMTVGLKSAGPYYEWVGAGLTSVNISGMQNGTMDLSSNNWAYKIGLEGEHYRLFKPDQGNNQRWRPQSEPPKHQPLTWYKVNVDVPQGDDPVGLDMQSMGKGLVWLNGNAIGRYHVPRSWFHPSGNTLVVFEEQGGDPTKITFSRRVATSVCSFVSENYPSIDLESWDKSISDENPLAAKVQLSCPKGKNISSIKFASFGDPSGTCRSYQQGSCHHPDSLSVVEKACLNINSCTVSLSDEGFGEDPCPGVTKTLAIEADCS</sequence>
<dbReference type="InterPro" id="IPR001944">
    <property type="entry name" value="Glycoside_Hdrlase_35"/>
</dbReference>
<dbReference type="InterPro" id="IPR000922">
    <property type="entry name" value="Lectin_gal-bd_dom"/>
</dbReference>
<dbReference type="InterPro" id="IPR017853">
    <property type="entry name" value="GH"/>
</dbReference>
<name>M8C782_AEGTA</name>
<evidence type="ECO:0000256" key="10">
    <source>
        <dbReference type="ARBA" id="ARBA00023295"/>
    </source>
</evidence>
<keyword evidence="9" id="KW-0325">Glycoprotein</keyword>
<dbReference type="InterPro" id="IPR048913">
    <property type="entry name" value="BetaGal_gal-bd"/>
</dbReference>
<dbReference type="EC" id="3.2.1.23" evidence="4"/>
<dbReference type="Gene3D" id="3.20.20.80">
    <property type="entry name" value="Glycosidases"/>
    <property type="match status" value="2"/>
</dbReference>
<dbReference type="FunFam" id="2.60.120.260:FF:000171">
    <property type="entry name" value="Beta-galactosidase 3"/>
    <property type="match status" value="1"/>
</dbReference>